<name>A0A543H8G3_9MICO</name>
<reference evidence="1 2" key="1">
    <citation type="submission" date="2019-06" db="EMBL/GenBank/DDBJ databases">
        <title>Genome sequencing of plant associated microbes to promote plant fitness in Sorghum bicolor and Oryza sativa.</title>
        <authorList>
            <person name="Coleman-Derr D."/>
        </authorList>
    </citation>
    <scope>NUCLEOTIDE SEQUENCE [LARGE SCALE GENOMIC DNA]</scope>
    <source>
        <strain evidence="1 2">KV-663</strain>
    </source>
</reference>
<keyword evidence="2" id="KW-1185">Reference proteome</keyword>
<organism evidence="1 2">
    <name type="scientific">Humibacillus xanthopallidus</name>
    <dbReference type="NCBI Taxonomy" id="412689"/>
    <lineage>
        <taxon>Bacteria</taxon>
        <taxon>Bacillati</taxon>
        <taxon>Actinomycetota</taxon>
        <taxon>Actinomycetes</taxon>
        <taxon>Micrococcales</taxon>
        <taxon>Intrasporangiaceae</taxon>
        <taxon>Humibacillus</taxon>
    </lineage>
</organism>
<proteinExistence type="predicted"/>
<evidence type="ECO:0000313" key="2">
    <source>
        <dbReference type="Proteomes" id="UP000316747"/>
    </source>
</evidence>
<protein>
    <submittedName>
        <fullName evidence="1">Uncharacterized protein</fullName>
    </submittedName>
</protein>
<gene>
    <name evidence="1" type="ORF">FBY41_4683</name>
</gene>
<dbReference type="Proteomes" id="UP000316747">
    <property type="component" value="Unassembled WGS sequence"/>
</dbReference>
<dbReference type="AlphaFoldDB" id="A0A543H8G3"/>
<dbReference type="EMBL" id="VFPM01000006">
    <property type="protein sequence ID" value="TQM54645.1"/>
    <property type="molecule type" value="Genomic_DNA"/>
</dbReference>
<evidence type="ECO:0000313" key="1">
    <source>
        <dbReference type="EMBL" id="TQM54645.1"/>
    </source>
</evidence>
<sequence>MWEPTGERSRVNYFPGRTLTASDLAAEQVQARERLWLHNRALHGDGIALGLEVTVDRNTVHVAPGFAIDVLGREIVLTERRSLDASSVVRESHGRVQLVIAWAEEPADPMVAPDGPVAGRFVERPHVMLAEHALGEAPEHAVPLARLYRHGEELVADPSIRLHVHQHVHQLPHPQAQVHREL</sequence>
<accession>A0A543H8G3</accession>
<comment type="caution">
    <text evidence="1">The sequence shown here is derived from an EMBL/GenBank/DDBJ whole genome shotgun (WGS) entry which is preliminary data.</text>
</comment>